<gene>
    <name evidence="4" type="ORF">CSOL1703_00014261</name>
</gene>
<dbReference type="PANTHER" id="PTHR46082:SF6">
    <property type="entry name" value="AAA+ ATPASE DOMAIN-CONTAINING PROTEIN-RELATED"/>
    <property type="match status" value="1"/>
</dbReference>
<dbReference type="InterPro" id="IPR046541">
    <property type="entry name" value="DUF6606"/>
</dbReference>
<dbReference type="Pfam" id="PF13424">
    <property type="entry name" value="TPR_12"/>
    <property type="match status" value="2"/>
</dbReference>
<dbReference type="Proteomes" id="UP000775872">
    <property type="component" value="Unassembled WGS sequence"/>
</dbReference>
<proteinExistence type="predicted"/>
<dbReference type="SUPFAM" id="SSF48452">
    <property type="entry name" value="TPR-like"/>
    <property type="match status" value="1"/>
</dbReference>
<evidence type="ECO:0000256" key="1">
    <source>
        <dbReference type="PROSITE-ProRule" id="PRU00339"/>
    </source>
</evidence>
<comment type="caution">
    <text evidence="4">The sequence shown here is derived from an EMBL/GenBank/DDBJ whole genome shotgun (WGS) entry which is preliminary data.</text>
</comment>
<dbReference type="SMART" id="SM00028">
    <property type="entry name" value="TPR"/>
    <property type="match status" value="4"/>
</dbReference>
<evidence type="ECO:0000256" key="2">
    <source>
        <dbReference type="SAM" id="MobiDB-lite"/>
    </source>
</evidence>
<feature type="region of interest" description="Disordered" evidence="2">
    <location>
        <begin position="744"/>
        <end position="810"/>
    </location>
</feature>
<evidence type="ECO:0000259" key="3">
    <source>
        <dbReference type="Pfam" id="PF20255"/>
    </source>
</evidence>
<dbReference type="Pfam" id="PF20255">
    <property type="entry name" value="DUF6606"/>
    <property type="match status" value="1"/>
</dbReference>
<dbReference type="PANTHER" id="PTHR46082">
    <property type="entry name" value="ATP/GTP-BINDING PROTEIN-RELATED"/>
    <property type="match status" value="1"/>
</dbReference>
<feature type="compositionally biased region" description="Polar residues" evidence="2">
    <location>
        <begin position="744"/>
        <end position="756"/>
    </location>
</feature>
<keyword evidence="5" id="KW-1185">Reference proteome</keyword>
<dbReference type="InterPro" id="IPR011990">
    <property type="entry name" value="TPR-like_helical_dom_sf"/>
</dbReference>
<dbReference type="Gene3D" id="1.25.40.10">
    <property type="entry name" value="Tetratricopeptide repeat domain"/>
    <property type="match status" value="1"/>
</dbReference>
<dbReference type="OrthoDB" id="3182339at2759"/>
<keyword evidence="1" id="KW-0802">TPR repeat</keyword>
<name>A0A9N9Z9Q0_9HYPO</name>
<sequence>MTSTGDKARLEVLYEHLVLPSQIHYTASDANDQDLNYGLVQLLLNSFPVLRNAGDQTVWNRLRGCLKATLILETTKGDIDSLAASFTRLSHEDDPSRAWIALFIAGQNAGLLIHKHPSEVIFEAFQASYQTMNDLQATHALTQDFPDRAVAIPLEVFSSLSFHKNLAAFLEQATRDSFDRFAAWAQKSGWAIVETRDYRSPALISGMLMSLLEGLGHSIECPRIRKKIRDEVILDTPEAPWRRTPFWLVLRVFIRRHLASLLGKSQDGAEGISRVYYKFLIAVALAKHLVACTTSIHPEKVITLLAKLSRRLAKLESEREAAMGPLRLTYDAFFNGTKNYFVQVITEYKATLNAPSMPEGTMTEIREITTQFTSLHDFERGLGLDSHLSPQARCTSISQEITDYISHAKILYIGDSLLMSRCLLRLFEQWVSMDKFAIDAYPGLIQYHPIFISSSLDVLCLQSRAEMGQLQQVQQYLESRAAQCDKGKGNIFSNPTDLDSFAAQFIKATNTGAEMAKLGTIIDFESKMSRAATKAKLEKLMGDYDTLTADINTSICTCSFLPDGTRDIRGCTRCYKWRRRNQLKISVHEDFLPSGREMAGQRAAILFELRLPAFLAKYREATWNLIILGTDLLSSDIQSKEKPSLKLNEMDQLKSFQLAGTTSTLILASIKKSFLQTHYRIKRIPVTPDQVILPFAPQFSYYDTANNLWISQLKSLAPNFERLLGSWLPHAHLIPDPYEQSTRLLSTQAPTNPSSMRHSEKPTTDSGYESNTHGRSLESSNCPEKGLNAIPEADDSASLNSSIDKSGSRDRIRQPVKMGLYSSKTNYSGSEVSGILSAERQSYIVDLASEMFRIVESYDQESLKRISNVLPDLLRAFSTQIAYKAESQAYIDISYFVQKNRYRIQGFFDDLLPLKEDESPNEHVDKAAIFERFFEGGDEDITAITVDGPLDYPPTTQHDNDHEDFPEHEATSDPGMYYRFIQGSLAFEWLVSMLKREATLTRATPDVMEEIKNVVLGTFPAEHRVTRRASSKEYSITFELFWDLQYLTPPEGTENPGTVLKRFVTITGSENESQVATLEEYLSQAWPTSSKYVFSLLHDILKGNQSADIITTLPDRTTIKAVIGEGRLMLTTVGTGDSVVEVGQQFAWLGAALKHSSFETGISHCTPEIRLIDSSTIENGPFQANVVISFKIEEPQVHMEGQNDPCWFNLFRNPVIVRGFPTLSHDENKTRHRQQHLSDSRIIGNLADIYRRLNRYEEAELLHRQALALWTKSLGESHSITLATRSNLAMILERQTKYKEAKQILRSLVRRMKSQPEKTQHLRLASLSNLALVYQTQGDHDLAAGLYHEFFRLLEKEMGESASYTLYVLNRLGEMLLQRRKYERAEECFQEAFQRQEQLFPQYHPGTIVCLRNLALALNHQGKGRFANNKIQERVQQMTRHSKINKHTNGPIGIFHSWTISDSAVRMRFTQVIPKEFMSPGILDDDDLSDKYIETEINSCKEERSDHPDSNRLRIMTTNGMHLHVERYLLNTDLFRSVPTYSTGGH</sequence>
<reference evidence="4" key="1">
    <citation type="submission" date="2021-10" db="EMBL/GenBank/DDBJ databases">
        <authorList>
            <person name="Piombo E."/>
        </authorList>
    </citation>
    <scope>NUCLEOTIDE SEQUENCE</scope>
</reference>
<evidence type="ECO:0000313" key="4">
    <source>
        <dbReference type="EMBL" id="CAH0051612.1"/>
    </source>
</evidence>
<dbReference type="EMBL" id="CABFOC020000042">
    <property type="protein sequence ID" value="CAH0051612.1"/>
    <property type="molecule type" value="Genomic_DNA"/>
</dbReference>
<accession>A0A9N9Z9Q0</accession>
<feature type="repeat" description="TPR" evidence="1">
    <location>
        <begin position="1366"/>
        <end position="1399"/>
    </location>
</feature>
<dbReference type="PROSITE" id="PS50005">
    <property type="entry name" value="TPR"/>
    <property type="match status" value="1"/>
</dbReference>
<dbReference type="InterPro" id="IPR019734">
    <property type="entry name" value="TPR_rpt"/>
</dbReference>
<protein>
    <recommendedName>
        <fullName evidence="3">DUF6606 domain-containing protein</fullName>
    </recommendedName>
</protein>
<evidence type="ECO:0000313" key="5">
    <source>
        <dbReference type="Proteomes" id="UP000775872"/>
    </source>
</evidence>
<dbReference type="InterPro" id="IPR053137">
    <property type="entry name" value="NLR-like"/>
</dbReference>
<organism evidence="4 5">
    <name type="scientific">Clonostachys solani</name>
    <dbReference type="NCBI Taxonomy" id="160281"/>
    <lineage>
        <taxon>Eukaryota</taxon>
        <taxon>Fungi</taxon>
        <taxon>Dikarya</taxon>
        <taxon>Ascomycota</taxon>
        <taxon>Pezizomycotina</taxon>
        <taxon>Sordariomycetes</taxon>
        <taxon>Hypocreomycetidae</taxon>
        <taxon>Hypocreales</taxon>
        <taxon>Bionectriaceae</taxon>
        <taxon>Clonostachys</taxon>
    </lineage>
</organism>
<feature type="compositionally biased region" description="Polar residues" evidence="2">
    <location>
        <begin position="764"/>
        <end position="782"/>
    </location>
</feature>
<feature type="domain" description="DUF6606" evidence="3">
    <location>
        <begin position="13"/>
        <end position="288"/>
    </location>
</feature>